<dbReference type="InterPro" id="IPR025711">
    <property type="entry name" value="PepSY"/>
</dbReference>
<evidence type="ECO:0000313" key="3">
    <source>
        <dbReference type="EMBL" id="SEE15812.1"/>
    </source>
</evidence>
<gene>
    <name evidence="3" type="ORF">SAMN05421553_4164</name>
</gene>
<keyword evidence="1" id="KW-0732">Signal</keyword>
<keyword evidence="4" id="KW-1185">Reference proteome</keyword>
<dbReference type="OrthoDB" id="5704710at2"/>
<evidence type="ECO:0000256" key="1">
    <source>
        <dbReference type="SAM" id="SignalP"/>
    </source>
</evidence>
<dbReference type="Gene3D" id="3.10.450.40">
    <property type="match status" value="1"/>
</dbReference>
<dbReference type="Pfam" id="PF03413">
    <property type="entry name" value="PepSY"/>
    <property type="match status" value="1"/>
</dbReference>
<dbReference type="Proteomes" id="UP000242849">
    <property type="component" value="Unassembled WGS sequence"/>
</dbReference>
<dbReference type="EMBL" id="FNSC01000001">
    <property type="protein sequence ID" value="SEE15812.1"/>
    <property type="molecule type" value="Genomic_DNA"/>
</dbReference>
<proteinExistence type="predicted"/>
<evidence type="ECO:0000313" key="4">
    <source>
        <dbReference type="Proteomes" id="UP000242849"/>
    </source>
</evidence>
<sequence>MNSTAWLARALLACLLLTLTFSSSARDLDQDEALRLRREGLIMPLEQLLQMALQRHPGAVLLEVELEEEDGVLVYEVELVTEQGIVRELELRASTGEVLKDEVED</sequence>
<dbReference type="STRING" id="53406.SAMN05421553_4164"/>
<reference evidence="4" key="1">
    <citation type="submission" date="2016-10" db="EMBL/GenBank/DDBJ databases">
        <authorList>
            <person name="Varghese N."/>
            <person name="Submissions S."/>
        </authorList>
    </citation>
    <scope>NUCLEOTIDE SEQUENCE [LARGE SCALE GENOMIC DNA]</scope>
    <source>
        <strain evidence="4">DSM 12111</strain>
    </source>
</reference>
<feature type="chain" id="PRO_5017246017" evidence="1">
    <location>
        <begin position="26"/>
        <end position="105"/>
    </location>
</feature>
<evidence type="ECO:0000259" key="2">
    <source>
        <dbReference type="Pfam" id="PF03413"/>
    </source>
</evidence>
<protein>
    <submittedName>
        <fullName evidence="3">Peptidase propeptide and YPEB domain-containing protein</fullName>
    </submittedName>
</protein>
<dbReference type="RefSeq" id="WP_090386508.1">
    <property type="nucleotide sequence ID" value="NZ_CP156749.1"/>
</dbReference>
<name>A0A1H5GJ80_PSEAG</name>
<feature type="domain" description="PepSY" evidence="2">
    <location>
        <begin position="43"/>
        <end position="102"/>
    </location>
</feature>
<dbReference type="AlphaFoldDB" id="A0A1H5GJ80"/>
<accession>A0A1H5GJ80</accession>
<organism evidence="3 4">
    <name type="scientific">Pseudomonas anguilliseptica</name>
    <dbReference type="NCBI Taxonomy" id="53406"/>
    <lineage>
        <taxon>Bacteria</taxon>
        <taxon>Pseudomonadati</taxon>
        <taxon>Pseudomonadota</taxon>
        <taxon>Gammaproteobacteria</taxon>
        <taxon>Pseudomonadales</taxon>
        <taxon>Pseudomonadaceae</taxon>
        <taxon>Pseudomonas</taxon>
    </lineage>
</organism>
<feature type="signal peptide" evidence="1">
    <location>
        <begin position="1"/>
        <end position="25"/>
    </location>
</feature>